<dbReference type="RefSeq" id="WP_187974829.1">
    <property type="nucleotide sequence ID" value="NZ_CP046884.1"/>
</dbReference>
<dbReference type="KEGG" id="cpoy:GP475_01040"/>
<accession>A0A7H0SLE8</accession>
<keyword evidence="2" id="KW-1185">Reference proteome</keyword>
<gene>
    <name evidence="1" type="ORF">GP475_01040</name>
</gene>
<protein>
    <submittedName>
        <fullName evidence="1">Uncharacterized protein</fullName>
    </submittedName>
</protein>
<organism evidence="1 2">
    <name type="scientific">Corynebacterium poyangense</name>
    <dbReference type="NCBI Taxonomy" id="2684405"/>
    <lineage>
        <taxon>Bacteria</taxon>
        <taxon>Bacillati</taxon>
        <taxon>Actinomycetota</taxon>
        <taxon>Actinomycetes</taxon>
        <taxon>Mycobacteriales</taxon>
        <taxon>Corynebacteriaceae</taxon>
        <taxon>Corynebacterium</taxon>
    </lineage>
</organism>
<proteinExistence type="predicted"/>
<dbReference type="AlphaFoldDB" id="A0A7H0SLE8"/>
<evidence type="ECO:0000313" key="1">
    <source>
        <dbReference type="EMBL" id="QNQ89373.1"/>
    </source>
</evidence>
<evidence type="ECO:0000313" key="2">
    <source>
        <dbReference type="Proteomes" id="UP000516320"/>
    </source>
</evidence>
<sequence length="98" mass="11522">MSGVSQWGFENRVNLPYLEIPTLRLGLPQHITRFYWVLIDRTELLRHIQQAFDIICPVFDTCDESNARRGLALRRTLSRRERWQPRGHTAGRLIPHSA</sequence>
<name>A0A7H0SLE8_9CORY</name>
<dbReference type="EMBL" id="CP046884">
    <property type="protein sequence ID" value="QNQ89373.1"/>
    <property type="molecule type" value="Genomic_DNA"/>
</dbReference>
<dbReference type="Proteomes" id="UP000516320">
    <property type="component" value="Chromosome"/>
</dbReference>
<reference evidence="1 2" key="1">
    <citation type="submission" date="2019-12" db="EMBL/GenBank/DDBJ databases">
        <title>Corynebacterium sp. nov., isolated from feces of the Anser Albifrons in China.</title>
        <authorList>
            <person name="Liu Q."/>
        </authorList>
    </citation>
    <scope>NUCLEOTIDE SEQUENCE [LARGE SCALE GENOMIC DNA]</scope>
    <source>
        <strain evidence="1 2">4H37-19</strain>
    </source>
</reference>